<comment type="similarity">
    <text evidence="2">Belongs to the ABC-2 integral membrane protein family.</text>
</comment>
<evidence type="ECO:0000256" key="2">
    <source>
        <dbReference type="ARBA" id="ARBA00007783"/>
    </source>
</evidence>
<sequence length="374" mass="41483">MEANKVKWMIKKDLLYMWRHKVQFVSILFFPIIMVALCGWGMGGSVENTPVVIVKQSSGDITDLTINAIKSDQTYDVKDIVSDPDEAKEDVDNGKYKAAIILPANYEENTTRNAVLYIDSSQQMTTQTLVPITQQIFASISENIATQQVNANTNPGIVQQAANAINLQVNKIFGDIDYMDYLLPGVLAMTMYMSSMMTMGNTIAGERERGELARLFMTPTSVSTVIAGKIASQIIQQLISAFVLIVSAVLIFNVTINGSYLLLFLVILISLFCFVGFGMMFSATAKTQEDYMHMIMPVAMPMMFVSGVFFPVETMPLFLQKLSYILPLTYSNNAFRSVMLQGGGLGDIGIDLLILIVFGLIFFIIGVSRFDRDI</sequence>
<keyword evidence="12" id="KW-1185">Reference proteome</keyword>
<dbReference type="Proteomes" id="UP000217528">
    <property type="component" value="Unassembled WGS sequence"/>
</dbReference>
<dbReference type="Pfam" id="PF12698">
    <property type="entry name" value="ABC2_membrane_3"/>
    <property type="match status" value="1"/>
</dbReference>
<feature type="transmembrane region" description="Helical" evidence="8">
    <location>
        <begin position="348"/>
        <end position="367"/>
    </location>
</feature>
<evidence type="ECO:0000313" key="11">
    <source>
        <dbReference type="EMBL" id="PWL08972.1"/>
    </source>
</evidence>
<name>A0A2A2HD77_9EURY</name>
<dbReference type="Gene3D" id="3.40.1710.10">
    <property type="entry name" value="abc type-2 transporter like domain"/>
    <property type="match status" value="1"/>
</dbReference>
<keyword evidence="7 8" id="KW-0472">Membrane</keyword>
<evidence type="ECO:0000256" key="7">
    <source>
        <dbReference type="ARBA" id="ARBA00023136"/>
    </source>
</evidence>
<gene>
    <name evidence="11" type="primary">ybhR</name>
    <name evidence="10" type="ORF">ASJ82_00075</name>
    <name evidence="11" type="ORF">MSCUN_01140</name>
</gene>
<dbReference type="GO" id="GO:0043190">
    <property type="term" value="C:ATP-binding cassette (ABC) transporter complex"/>
    <property type="evidence" value="ECO:0007669"/>
    <property type="project" value="InterPro"/>
</dbReference>
<dbReference type="EMBL" id="LWMS01000003">
    <property type="protein sequence ID" value="PWL08972.1"/>
    <property type="molecule type" value="Genomic_DNA"/>
</dbReference>
<accession>A0A2A2HD77</accession>
<dbReference type="PANTHER" id="PTHR30294:SF29">
    <property type="entry name" value="MULTIDRUG ABC TRANSPORTER PERMEASE YBHS-RELATED"/>
    <property type="match status" value="1"/>
</dbReference>
<dbReference type="GO" id="GO:0140359">
    <property type="term" value="F:ABC-type transporter activity"/>
    <property type="evidence" value="ECO:0007669"/>
    <property type="project" value="InterPro"/>
</dbReference>
<evidence type="ECO:0000313" key="12">
    <source>
        <dbReference type="Proteomes" id="UP000217528"/>
    </source>
</evidence>
<evidence type="ECO:0000256" key="5">
    <source>
        <dbReference type="ARBA" id="ARBA00022692"/>
    </source>
</evidence>
<keyword evidence="5 8" id="KW-0812">Transmembrane</keyword>
<keyword evidence="4" id="KW-1003">Cell membrane</keyword>
<evidence type="ECO:0000259" key="9">
    <source>
        <dbReference type="PROSITE" id="PS51012"/>
    </source>
</evidence>
<protein>
    <submittedName>
        <fullName evidence="10">ABC transporter permease</fullName>
    </submittedName>
    <submittedName>
        <fullName evidence="11">Inner membrane transport permease YbhR</fullName>
    </submittedName>
</protein>
<dbReference type="Proteomes" id="UP000246004">
    <property type="component" value="Unassembled WGS sequence"/>
</dbReference>
<dbReference type="AlphaFoldDB" id="A0A2A2HD77"/>
<dbReference type="EMBL" id="LMVN01000019">
    <property type="protein sequence ID" value="PAV07280.1"/>
    <property type="molecule type" value="Genomic_DNA"/>
</dbReference>
<reference evidence="11 13" key="1">
    <citation type="submission" date="2016-04" db="EMBL/GenBank/DDBJ databases">
        <title>Genome sequence of Methanosphaera cuniculi DSM 4103.</title>
        <authorList>
            <person name="Poehlein A."/>
            <person name="Seedorf H."/>
            <person name="Daniel R."/>
        </authorList>
    </citation>
    <scope>NUCLEOTIDE SEQUENCE [LARGE SCALE GENOMIC DNA]</scope>
    <source>
        <strain evidence="11 13">DSM 4103</strain>
    </source>
</reference>
<dbReference type="InterPro" id="IPR000412">
    <property type="entry name" value="ABC_2_transport"/>
</dbReference>
<feature type="transmembrane region" description="Helical" evidence="8">
    <location>
        <begin position="21"/>
        <end position="42"/>
    </location>
</feature>
<dbReference type="PANTHER" id="PTHR30294">
    <property type="entry name" value="MEMBRANE COMPONENT OF ABC TRANSPORTER YHHJ-RELATED"/>
    <property type="match status" value="1"/>
</dbReference>
<organism evidence="10 12">
    <name type="scientific">Methanosphaera cuniculi</name>
    <dbReference type="NCBI Taxonomy" id="1077256"/>
    <lineage>
        <taxon>Archaea</taxon>
        <taxon>Methanobacteriati</taxon>
        <taxon>Methanobacteriota</taxon>
        <taxon>Methanomada group</taxon>
        <taxon>Methanobacteria</taxon>
        <taxon>Methanobacteriales</taxon>
        <taxon>Methanobacteriaceae</taxon>
        <taxon>Methanosphaera</taxon>
    </lineage>
</organism>
<evidence type="ECO:0000256" key="1">
    <source>
        <dbReference type="ARBA" id="ARBA00004651"/>
    </source>
</evidence>
<feature type="domain" description="ABC transmembrane type-2" evidence="9">
    <location>
        <begin position="134"/>
        <end position="373"/>
    </location>
</feature>
<keyword evidence="6 8" id="KW-1133">Transmembrane helix</keyword>
<dbReference type="InterPro" id="IPR051449">
    <property type="entry name" value="ABC-2_transporter_component"/>
</dbReference>
<proteinExistence type="inferred from homology"/>
<evidence type="ECO:0000256" key="3">
    <source>
        <dbReference type="ARBA" id="ARBA00022448"/>
    </source>
</evidence>
<evidence type="ECO:0000313" key="13">
    <source>
        <dbReference type="Proteomes" id="UP000246004"/>
    </source>
</evidence>
<evidence type="ECO:0000256" key="8">
    <source>
        <dbReference type="SAM" id="Phobius"/>
    </source>
</evidence>
<feature type="transmembrane region" description="Helical" evidence="8">
    <location>
        <begin position="262"/>
        <end position="282"/>
    </location>
</feature>
<evidence type="ECO:0000256" key="6">
    <source>
        <dbReference type="ARBA" id="ARBA00022989"/>
    </source>
</evidence>
<dbReference type="RefSeq" id="WP_095608649.1">
    <property type="nucleotide sequence ID" value="NZ_CAUHCB010000002.1"/>
</dbReference>
<comment type="caution">
    <text evidence="10">The sequence shown here is derived from an EMBL/GenBank/DDBJ whole genome shotgun (WGS) entry which is preliminary data.</text>
</comment>
<dbReference type="InterPro" id="IPR047817">
    <property type="entry name" value="ABC2_TM_bact-type"/>
</dbReference>
<dbReference type="OrthoDB" id="147058at2157"/>
<dbReference type="PROSITE" id="PS51012">
    <property type="entry name" value="ABC_TM2"/>
    <property type="match status" value="1"/>
</dbReference>
<feature type="transmembrane region" description="Helical" evidence="8">
    <location>
        <begin position="181"/>
        <end position="204"/>
    </location>
</feature>
<dbReference type="InterPro" id="IPR013525">
    <property type="entry name" value="ABC2_TM"/>
</dbReference>
<evidence type="ECO:0000313" key="10">
    <source>
        <dbReference type="EMBL" id="PAV07280.1"/>
    </source>
</evidence>
<evidence type="ECO:0000256" key="4">
    <source>
        <dbReference type="ARBA" id="ARBA00022475"/>
    </source>
</evidence>
<dbReference type="PRINTS" id="PR00164">
    <property type="entry name" value="ABC2TRNSPORT"/>
</dbReference>
<comment type="subcellular location">
    <subcellularLocation>
        <location evidence="1">Cell membrane</location>
        <topology evidence="1">Multi-pass membrane protein</topology>
    </subcellularLocation>
</comment>
<feature type="transmembrane region" description="Helical" evidence="8">
    <location>
        <begin position="294"/>
        <end position="312"/>
    </location>
</feature>
<keyword evidence="3" id="KW-0813">Transport</keyword>
<reference evidence="10 12" key="2">
    <citation type="journal article" date="2017" name="BMC Genomics">
        <title>Genomic analysis of methanogenic archaea reveals a shift towards energy conservation.</title>
        <authorList>
            <person name="Gilmore S.P."/>
            <person name="Henske J.K."/>
            <person name="Sexton J.A."/>
            <person name="Solomon K.V."/>
            <person name="Seppala S."/>
            <person name="Yoo J.I."/>
            <person name="Huyett L.M."/>
            <person name="Pressman A."/>
            <person name="Cogan J.Z."/>
            <person name="Kivenson V."/>
            <person name="Peng X."/>
            <person name="Tan Y."/>
            <person name="Valentine D.L."/>
            <person name="O'Malley M.A."/>
        </authorList>
    </citation>
    <scope>NUCLEOTIDE SEQUENCE [LARGE SCALE GENOMIC DNA]</scope>
    <source>
        <strain evidence="10 12">1R-7</strain>
    </source>
</reference>
<feature type="transmembrane region" description="Helical" evidence="8">
    <location>
        <begin position="238"/>
        <end position="256"/>
    </location>
</feature>